<dbReference type="Proteomes" id="UP000249169">
    <property type="component" value="Unassembled WGS sequence"/>
</dbReference>
<accession>A0A328C8S1</accession>
<organism evidence="1 2">
    <name type="scientific">Lujinxingia litoralis</name>
    <dbReference type="NCBI Taxonomy" id="2211119"/>
    <lineage>
        <taxon>Bacteria</taxon>
        <taxon>Deltaproteobacteria</taxon>
        <taxon>Bradymonadales</taxon>
        <taxon>Lujinxingiaceae</taxon>
        <taxon>Lujinxingia</taxon>
    </lineage>
</organism>
<gene>
    <name evidence="1" type="ORF">DL240_01140</name>
</gene>
<comment type="caution">
    <text evidence="1">The sequence shown here is derived from an EMBL/GenBank/DDBJ whole genome shotgun (WGS) entry which is preliminary data.</text>
</comment>
<dbReference type="AlphaFoldDB" id="A0A328C8S1"/>
<evidence type="ECO:0000313" key="2">
    <source>
        <dbReference type="Proteomes" id="UP000249169"/>
    </source>
</evidence>
<evidence type="ECO:0000313" key="1">
    <source>
        <dbReference type="EMBL" id="RAL24845.1"/>
    </source>
</evidence>
<reference evidence="1 2" key="1">
    <citation type="submission" date="2018-05" db="EMBL/GenBank/DDBJ databases">
        <title>Lujinxingia marina gen. nov. sp. nov., a new facultative anaerobic member of the class Deltaproteobacteria, and proposal of Lujinxingaceae fam. nov.</title>
        <authorList>
            <person name="Li C.-M."/>
        </authorList>
    </citation>
    <scope>NUCLEOTIDE SEQUENCE [LARGE SCALE GENOMIC DNA]</scope>
    <source>
        <strain evidence="1 2">B210</strain>
    </source>
</reference>
<name>A0A328C8S1_9DELT</name>
<sequence>MMLMIWTAYRLAEALENHADGGRGVVVAIKPRVGRMRVPERRSLYQGVQPRIEGDTEHVESTPAASLAAFK</sequence>
<dbReference type="EMBL" id="QHKO01000001">
    <property type="protein sequence ID" value="RAL24845.1"/>
    <property type="molecule type" value="Genomic_DNA"/>
</dbReference>
<protein>
    <submittedName>
        <fullName evidence="1">Uncharacterized protein</fullName>
    </submittedName>
</protein>
<proteinExistence type="predicted"/>
<keyword evidence="2" id="KW-1185">Reference proteome</keyword>